<sequence length="161" mass="17835">MNSGNVVDKSKRFQIFVYTHQVFKPAPVHFGTDFTSTASATVSTYGRDVLQLGTLLQAVRVVQGSHLLNTHPYPQPTWATIPSWHSFAGNHGAISKGLGMCAKYPCQTAAHRNSWQNTHKMFKGNRRGFKVLGAEDISGSDSQCSFLYVLDCVSFLSRKRP</sequence>
<protein>
    <submittedName>
        <fullName evidence="1">Uncharacterized protein</fullName>
    </submittedName>
</protein>
<comment type="caution">
    <text evidence="1">The sequence shown here is derived from an EMBL/GenBank/DDBJ whole genome shotgun (WGS) entry which is preliminary data.</text>
</comment>
<dbReference type="Proteomes" id="UP000031668">
    <property type="component" value="Unassembled WGS sequence"/>
</dbReference>
<evidence type="ECO:0000313" key="2">
    <source>
        <dbReference type="Proteomes" id="UP000031668"/>
    </source>
</evidence>
<organism evidence="1 2">
    <name type="scientific">Thelohanellus kitauei</name>
    <name type="common">Myxosporean</name>
    <dbReference type="NCBI Taxonomy" id="669202"/>
    <lineage>
        <taxon>Eukaryota</taxon>
        <taxon>Metazoa</taxon>
        <taxon>Cnidaria</taxon>
        <taxon>Myxozoa</taxon>
        <taxon>Myxosporea</taxon>
        <taxon>Bivalvulida</taxon>
        <taxon>Platysporina</taxon>
        <taxon>Myxobolidae</taxon>
        <taxon>Thelohanellus</taxon>
    </lineage>
</organism>
<dbReference type="EMBL" id="JWZT01003493">
    <property type="protein sequence ID" value="KII66629.1"/>
    <property type="molecule type" value="Genomic_DNA"/>
</dbReference>
<keyword evidence="2" id="KW-1185">Reference proteome</keyword>
<accession>A0A0C2IMK6</accession>
<gene>
    <name evidence="1" type="ORF">RF11_01895</name>
</gene>
<proteinExistence type="predicted"/>
<dbReference type="AlphaFoldDB" id="A0A0C2IMK6"/>
<evidence type="ECO:0000313" key="1">
    <source>
        <dbReference type="EMBL" id="KII66629.1"/>
    </source>
</evidence>
<reference evidence="1 2" key="1">
    <citation type="journal article" date="2014" name="Genome Biol. Evol.">
        <title>The genome of the myxosporean Thelohanellus kitauei shows adaptations to nutrient acquisition within its fish host.</title>
        <authorList>
            <person name="Yang Y."/>
            <person name="Xiong J."/>
            <person name="Zhou Z."/>
            <person name="Huo F."/>
            <person name="Miao W."/>
            <person name="Ran C."/>
            <person name="Liu Y."/>
            <person name="Zhang J."/>
            <person name="Feng J."/>
            <person name="Wang M."/>
            <person name="Wang M."/>
            <person name="Wang L."/>
            <person name="Yao B."/>
        </authorList>
    </citation>
    <scope>NUCLEOTIDE SEQUENCE [LARGE SCALE GENOMIC DNA]</scope>
    <source>
        <strain evidence="1">Wuqing</strain>
    </source>
</reference>
<name>A0A0C2IMK6_THEKT</name>